<dbReference type="Proteomes" id="UP000255303">
    <property type="component" value="Unassembled WGS sequence"/>
</dbReference>
<dbReference type="AlphaFoldDB" id="A0A061CSN3"/>
<dbReference type="EMBL" id="UGUV01000002">
    <property type="protein sequence ID" value="SUD53313.1"/>
    <property type="molecule type" value="Genomic_DNA"/>
</dbReference>
<organism evidence="1 2">
    <name type="scientific">Ectopseudomonas oleovorans</name>
    <name type="common">Pseudomonas oleovorans</name>
    <dbReference type="NCBI Taxonomy" id="301"/>
    <lineage>
        <taxon>Bacteria</taxon>
        <taxon>Pseudomonadati</taxon>
        <taxon>Pseudomonadota</taxon>
        <taxon>Gammaproteobacteria</taxon>
        <taxon>Pseudomonadales</taxon>
        <taxon>Pseudomonadaceae</taxon>
        <taxon>Ectopseudomonas</taxon>
    </lineage>
</organism>
<evidence type="ECO:0000313" key="2">
    <source>
        <dbReference type="Proteomes" id="UP000255303"/>
    </source>
</evidence>
<proteinExistence type="predicted"/>
<reference evidence="1 2" key="1">
    <citation type="submission" date="2018-06" db="EMBL/GenBank/DDBJ databases">
        <authorList>
            <consortium name="Pathogen Informatics"/>
            <person name="Doyle S."/>
        </authorList>
    </citation>
    <scope>NUCLEOTIDE SEQUENCE [LARGE SCALE GENOMIC DNA]</scope>
    <source>
        <strain evidence="1 2">NCTC10692</strain>
    </source>
</reference>
<dbReference type="RefSeq" id="WP_003461438.1">
    <property type="nucleotide sequence ID" value="NZ_FNZC01000009.1"/>
</dbReference>
<accession>A0A379JZ99</accession>
<gene>
    <name evidence="1" type="ORF">NCTC10692_03828</name>
</gene>
<name>A0A061CSN3_ECTOL</name>
<sequence>MQYDGLAWAVALLAVLALLVALRILLNTGWFLGWLRGTCGLAFLALAGLVGLLAYDLYTYEPLQPGKPLVTLSFKADGPQRYQVTLLEGQRERTVTLEGDLWQLDGRLIRWKGLAELIGLEPGYRLERLSGRFLAIEQQALAQHGRVQLAESPYGVDLWRWLRLNQRDLLLFDPQALRVTYLPIAADAVYSVSLTPTGLLAEPMNPAAEAALKDW</sequence>
<protein>
    <submittedName>
        <fullName evidence="1">Membrane protein</fullName>
    </submittedName>
</protein>
<evidence type="ECO:0000313" key="1">
    <source>
        <dbReference type="EMBL" id="SUD53313.1"/>
    </source>
</evidence>
<accession>A0A061CSN3</accession>